<dbReference type="InterPro" id="IPR016039">
    <property type="entry name" value="Thiolase-like"/>
</dbReference>
<keyword evidence="3" id="KW-0012">Acyltransferase</keyword>
<dbReference type="InterPro" id="IPR000794">
    <property type="entry name" value="Beta-ketoacyl_synthase"/>
</dbReference>
<reference evidence="6 7" key="1">
    <citation type="submission" date="2020-11" db="EMBL/GenBank/DDBJ databases">
        <title>Streptomyces spirodelae sp. nov., isolated from duckweed.</title>
        <authorList>
            <person name="Saimee Y."/>
            <person name="Duangmal K."/>
        </authorList>
    </citation>
    <scope>NUCLEOTIDE SEQUENCE [LARGE SCALE GENOMIC DNA]</scope>
    <source>
        <strain evidence="6 7">S16-07</strain>
    </source>
</reference>
<dbReference type="EMBL" id="JADKMA010000016">
    <property type="protein sequence ID" value="MBO8191114.1"/>
    <property type="molecule type" value="Genomic_DNA"/>
</dbReference>
<dbReference type="InterPro" id="IPR020841">
    <property type="entry name" value="PKS_Beta-ketoAc_synthase_dom"/>
</dbReference>
<organism evidence="6 7">
    <name type="scientific">Streptomyces oryzae</name>
    <dbReference type="NCBI Taxonomy" id="1434886"/>
    <lineage>
        <taxon>Bacteria</taxon>
        <taxon>Bacillati</taxon>
        <taxon>Actinomycetota</taxon>
        <taxon>Actinomycetes</taxon>
        <taxon>Kitasatosporales</taxon>
        <taxon>Streptomycetaceae</taxon>
        <taxon>Streptomyces</taxon>
    </lineage>
</organism>
<dbReference type="PANTHER" id="PTHR11712:SF322">
    <property type="entry name" value="POLYKETIDE BETA-KETOACYL SYNTHASE 2-RELATED"/>
    <property type="match status" value="1"/>
</dbReference>
<evidence type="ECO:0000313" key="7">
    <source>
        <dbReference type="Proteomes" id="UP001519064"/>
    </source>
</evidence>
<dbReference type="SUPFAM" id="SSF53901">
    <property type="entry name" value="Thiolase-like"/>
    <property type="match status" value="2"/>
</dbReference>
<dbReference type="Gene3D" id="3.40.47.10">
    <property type="match status" value="2"/>
</dbReference>
<protein>
    <submittedName>
        <fullName evidence="6">Ketosynthase chain-length factor</fullName>
    </submittedName>
</protein>
<accession>A0ABS3X6W0</accession>
<dbReference type="Proteomes" id="UP001519064">
    <property type="component" value="Unassembled WGS sequence"/>
</dbReference>
<dbReference type="SMART" id="SM00825">
    <property type="entry name" value="PKS_KS"/>
    <property type="match status" value="1"/>
</dbReference>
<dbReference type="RefSeq" id="WP_209238211.1">
    <property type="nucleotide sequence ID" value="NZ_JADKMA010000016.1"/>
</dbReference>
<name>A0ABS3X6W0_9ACTN</name>
<dbReference type="Pfam" id="PF00109">
    <property type="entry name" value="ketoacyl-synt"/>
    <property type="match status" value="1"/>
</dbReference>
<feature type="domain" description="Ketosynthase family 3 (KS3)" evidence="5">
    <location>
        <begin position="14"/>
        <end position="413"/>
    </location>
</feature>
<evidence type="ECO:0000256" key="3">
    <source>
        <dbReference type="ARBA" id="ARBA00023315"/>
    </source>
</evidence>
<evidence type="ECO:0000256" key="4">
    <source>
        <dbReference type="RuleBase" id="RU003694"/>
    </source>
</evidence>
<dbReference type="PROSITE" id="PS52004">
    <property type="entry name" value="KS3_2"/>
    <property type="match status" value="1"/>
</dbReference>
<keyword evidence="2 4" id="KW-0808">Transferase</keyword>
<evidence type="ECO:0000256" key="2">
    <source>
        <dbReference type="ARBA" id="ARBA00022679"/>
    </source>
</evidence>
<comment type="similarity">
    <text evidence="1 4">Belongs to the thiolase-like superfamily. Beta-ketoacyl-ACP synthases family.</text>
</comment>
<dbReference type="Pfam" id="PF02801">
    <property type="entry name" value="Ketoacyl-synt_C"/>
    <property type="match status" value="1"/>
</dbReference>
<evidence type="ECO:0000259" key="5">
    <source>
        <dbReference type="PROSITE" id="PS52004"/>
    </source>
</evidence>
<evidence type="ECO:0000256" key="1">
    <source>
        <dbReference type="ARBA" id="ARBA00008467"/>
    </source>
</evidence>
<proteinExistence type="inferred from homology"/>
<sequence>MPTSTAIDSNRDRPRRAVVTGIGVVNPLGRDAETFWKAVQGRESAVGPVTRCEASGLPVRLAAEIDGFRPTNHNIPRRLAVKSDVFAHYAMAAADEALHDAGLDLERHDRFRTGICFGNNSGGWDLCERGFREYYEQSPAMINPWQATAWFPTAAQGFVSIRYGIRGYSKSVACDRASGGAALRYALRSIQWGHNDIVLAGGAEAPVTRLGLAAHVTTGELTRSQDPETAYAPFSAGRDGLVLGEGGTVLVMEEYEHARQRGARILGELLAVEQRTAAPDDHTGLSDAMTAALTAAGRHPGETDVVFAEGSGSVPGDATEAEALRTVFGTLRIPVTVPKSGYGHQYGANVATEVACALLAARDATLPPTPGTEEADPALGVDLVTSARSARVGLALVNGRSREGTNVAALVGAAD</sequence>
<dbReference type="InterPro" id="IPR014031">
    <property type="entry name" value="Ketoacyl_synth_C"/>
</dbReference>
<dbReference type="InterPro" id="IPR014030">
    <property type="entry name" value="Ketoacyl_synth_N"/>
</dbReference>
<dbReference type="PANTHER" id="PTHR11712">
    <property type="entry name" value="POLYKETIDE SYNTHASE-RELATED"/>
    <property type="match status" value="1"/>
</dbReference>
<comment type="caution">
    <text evidence="6">The sequence shown here is derived from an EMBL/GenBank/DDBJ whole genome shotgun (WGS) entry which is preliminary data.</text>
</comment>
<evidence type="ECO:0000313" key="6">
    <source>
        <dbReference type="EMBL" id="MBO8191114.1"/>
    </source>
</evidence>
<gene>
    <name evidence="6" type="ORF">ITI46_05315</name>
</gene>
<keyword evidence="7" id="KW-1185">Reference proteome</keyword>